<keyword evidence="2" id="KW-1185">Reference proteome</keyword>
<accession>A0A2A6CEI9</accession>
<accession>A0A8R1V3Z1</accession>
<gene>
    <name evidence="1" type="primary">WBGene00283626</name>
</gene>
<organism evidence="1 2">
    <name type="scientific">Pristionchus pacificus</name>
    <name type="common">Parasitic nematode worm</name>
    <dbReference type="NCBI Taxonomy" id="54126"/>
    <lineage>
        <taxon>Eukaryota</taxon>
        <taxon>Metazoa</taxon>
        <taxon>Ecdysozoa</taxon>
        <taxon>Nematoda</taxon>
        <taxon>Chromadorea</taxon>
        <taxon>Rhabditida</taxon>
        <taxon>Rhabditina</taxon>
        <taxon>Diplogasteromorpha</taxon>
        <taxon>Diplogasteroidea</taxon>
        <taxon>Neodiplogasteridae</taxon>
        <taxon>Pristionchus</taxon>
    </lineage>
</organism>
<dbReference type="AlphaFoldDB" id="A0A2A6CEI9"/>
<dbReference type="SUPFAM" id="SSF50242">
    <property type="entry name" value="TIMP-like"/>
    <property type="match status" value="1"/>
</dbReference>
<dbReference type="Proteomes" id="UP000005239">
    <property type="component" value="Unassembled WGS sequence"/>
</dbReference>
<evidence type="ECO:0000313" key="2">
    <source>
        <dbReference type="Proteomes" id="UP000005239"/>
    </source>
</evidence>
<name>A0A2A6CEI9_PRIPA</name>
<proteinExistence type="predicted"/>
<protein>
    <submittedName>
        <fullName evidence="1">Uncharacterized protein</fullName>
    </submittedName>
</protein>
<dbReference type="Gene3D" id="2.40.50.120">
    <property type="match status" value="1"/>
</dbReference>
<reference evidence="1" key="2">
    <citation type="submission" date="2022-06" db="UniProtKB">
        <authorList>
            <consortium name="EnsemblMetazoa"/>
        </authorList>
    </citation>
    <scope>IDENTIFICATION</scope>
    <source>
        <strain evidence="1">PS312</strain>
    </source>
</reference>
<reference evidence="2" key="1">
    <citation type="journal article" date="2008" name="Nat. Genet.">
        <title>The Pristionchus pacificus genome provides a unique perspective on nematode lifestyle and parasitism.</title>
        <authorList>
            <person name="Dieterich C."/>
            <person name="Clifton S.W."/>
            <person name="Schuster L.N."/>
            <person name="Chinwalla A."/>
            <person name="Delehaunty K."/>
            <person name="Dinkelacker I."/>
            <person name="Fulton L."/>
            <person name="Fulton R."/>
            <person name="Godfrey J."/>
            <person name="Minx P."/>
            <person name="Mitreva M."/>
            <person name="Roeseler W."/>
            <person name="Tian H."/>
            <person name="Witte H."/>
            <person name="Yang S.P."/>
            <person name="Wilson R.K."/>
            <person name="Sommer R.J."/>
        </authorList>
    </citation>
    <scope>NUCLEOTIDE SEQUENCE [LARGE SCALE GENOMIC DNA]</scope>
    <source>
        <strain evidence="2">PS312</strain>
    </source>
</reference>
<evidence type="ECO:0000313" key="1">
    <source>
        <dbReference type="EnsemblMetazoa" id="PPA45257.1"/>
    </source>
</evidence>
<dbReference type="EnsemblMetazoa" id="PPA45257.1">
    <property type="protein sequence ID" value="PPA45257.1"/>
    <property type="gene ID" value="WBGene00283626"/>
</dbReference>
<sequence length="98" mass="11494">MPPYPCKIDGVQMLCLRMETLVARDKNALRYCDWVSHVKIERGEISHSSHMYDIRLFIEHLEVFKKPPEVDELPTIIYGSSKMHVNLEDDKEYLICGK</sequence>
<dbReference type="InterPro" id="IPR008993">
    <property type="entry name" value="TIMP-like_OB-fold"/>
</dbReference>